<protein>
    <submittedName>
        <fullName evidence="4">Aldehyde dehydrogenase (NADP(+))</fullName>
    </submittedName>
</protein>
<comment type="caution">
    <text evidence="4">The sequence shown here is derived from an EMBL/GenBank/DDBJ whole genome shotgun (WGS) entry which is preliminary data.</text>
</comment>
<feature type="domain" description="Aldehyde dehydrogenase" evidence="3">
    <location>
        <begin position="23"/>
        <end position="333"/>
    </location>
</feature>
<dbReference type="Proteomes" id="UP000282515">
    <property type="component" value="Unassembled WGS sequence"/>
</dbReference>
<dbReference type="PANTHER" id="PTHR43353">
    <property type="entry name" value="SUCCINATE-SEMIALDEHYDE DEHYDROGENASE, MITOCHONDRIAL"/>
    <property type="match status" value="1"/>
</dbReference>
<keyword evidence="1" id="KW-0560">Oxidoreductase</keyword>
<evidence type="ECO:0000259" key="3">
    <source>
        <dbReference type="Pfam" id="PF00171"/>
    </source>
</evidence>
<reference evidence="4 5" key="1">
    <citation type="submission" date="2018-10" db="EMBL/GenBank/DDBJ databases">
        <title>Aeromicrobium sp. 9W16Y-2 whole genome shotgun sequence.</title>
        <authorList>
            <person name="Li F."/>
        </authorList>
    </citation>
    <scope>NUCLEOTIDE SEQUENCE [LARGE SCALE GENOMIC DNA]</scope>
    <source>
        <strain evidence="4 5">9W16Y-2</strain>
    </source>
</reference>
<accession>A0A3L8PHI7</accession>
<dbReference type="Gene3D" id="3.40.309.10">
    <property type="entry name" value="Aldehyde Dehydrogenase, Chain A, domain 2"/>
    <property type="match status" value="1"/>
</dbReference>
<dbReference type="InterPro" id="IPR016163">
    <property type="entry name" value="Ald_DH_C"/>
</dbReference>
<evidence type="ECO:0000256" key="1">
    <source>
        <dbReference type="ARBA" id="ARBA00023002"/>
    </source>
</evidence>
<dbReference type="GO" id="GO:0016620">
    <property type="term" value="F:oxidoreductase activity, acting on the aldehyde or oxo group of donors, NAD or NADP as acceptor"/>
    <property type="evidence" value="ECO:0007669"/>
    <property type="project" value="InterPro"/>
</dbReference>
<dbReference type="EMBL" id="RDBF01000017">
    <property type="protein sequence ID" value="RLV54564.1"/>
    <property type="molecule type" value="Genomic_DNA"/>
</dbReference>
<evidence type="ECO:0000313" key="5">
    <source>
        <dbReference type="Proteomes" id="UP000282515"/>
    </source>
</evidence>
<evidence type="ECO:0000313" key="4">
    <source>
        <dbReference type="EMBL" id="RLV54564.1"/>
    </source>
</evidence>
<feature type="region of interest" description="Disordered" evidence="2">
    <location>
        <begin position="1"/>
        <end position="38"/>
    </location>
</feature>
<keyword evidence="5" id="KW-1185">Reference proteome</keyword>
<evidence type="ECO:0000256" key="2">
    <source>
        <dbReference type="SAM" id="MobiDB-lite"/>
    </source>
</evidence>
<name>A0A3L8PHI7_9ACTN</name>
<dbReference type="RefSeq" id="WP_121795530.1">
    <property type="nucleotide sequence ID" value="NZ_RDBF01000017.1"/>
</dbReference>
<dbReference type="CDD" id="cd07129">
    <property type="entry name" value="ALDH_KGSADH"/>
    <property type="match status" value="1"/>
</dbReference>
<dbReference type="InterPro" id="IPR016161">
    <property type="entry name" value="Ald_DH/histidinol_DH"/>
</dbReference>
<dbReference type="Gene3D" id="3.40.605.10">
    <property type="entry name" value="Aldehyde Dehydrogenase, Chain A, domain 1"/>
    <property type="match status" value="1"/>
</dbReference>
<dbReference type="InterPro" id="IPR015590">
    <property type="entry name" value="Aldehyde_DH_dom"/>
</dbReference>
<gene>
    <name evidence="4" type="ORF">D9V41_15660</name>
</gene>
<dbReference type="InterPro" id="IPR016162">
    <property type="entry name" value="Ald_DH_N"/>
</dbReference>
<dbReference type="OrthoDB" id="9770537at2"/>
<dbReference type="AlphaFoldDB" id="A0A3L8PHI7"/>
<dbReference type="InterPro" id="IPR044151">
    <property type="entry name" value="ALDH_KGSADH"/>
</dbReference>
<dbReference type="SUPFAM" id="SSF53720">
    <property type="entry name" value="ALDH-like"/>
    <property type="match status" value="1"/>
</dbReference>
<sequence>MSSMTTVLRGESFLGGERRRGSSSTRLRSRDPRTGEELDPEYAAADFRDIAEVCAAAARAFVAYRAVPVERRAQFLRAIAEEIERDAAQIVARGAQETGFASGKLEGEIARTAGQLRHFADLVLEGSPFDLRIDHADRTGPELRSRSVGIGPVAVFAASNFPLAFSVAGGDTASALAAGCPVVVKAHEAHLGVSELVAAAVARAVEECELPAGVFSMIVGPGRDVGRALVLNEHIRAVGFTGSQAAGLAIARAAADRTEPIQVFAEMSSVNPCFLLPNALRERAEEIATDFVNSLTLGAGQFCTNPGLLVLEDGVDAERFLEAARHALLKLAAQPMLSSRIHRAFEADAQARATNPELIPLAVAPPGDASGPNDVAGCIFGTDADTFVARPEFQDEVFGPLALVVRCRDTRDFERVAEVMTGQLTASLHVGNGDEDAARLLVPKLESFAGRVIFDGWPTGVRVSDAMVHGGPFPATSAASTTSVGSRAVNRFLRPVCYQGFPEWALPESLREANVERFPHRLNGVSQAGSEESV</sequence>
<organism evidence="4 5">
    <name type="scientific">Aeromicrobium phragmitis</name>
    <dbReference type="NCBI Taxonomy" id="2478914"/>
    <lineage>
        <taxon>Bacteria</taxon>
        <taxon>Bacillati</taxon>
        <taxon>Actinomycetota</taxon>
        <taxon>Actinomycetes</taxon>
        <taxon>Propionibacteriales</taxon>
        <taxon>Nocardioidaceae</taxon>
        <taxon>Aeromicrobium</taxon>
    </lineage>
</organism>
<dbReference type="PANTHER" id="PTHR43353:SF3">
    <property type="entry name" value="ALDEHYDE DEHYDROGENASE-RELATED"/>
    <property type="match status" value="1"/>
</dbReference>
<dbReference type="InterPro" id="IPR050740">
    <property type="entry name" value="Aldehyde_DH_Superfamily"/>
</dbReference>
<dbReference type="Pfam" id="PF00171">
    <property type="entry name" value="Aldedh"/>
    <property type="match status" value="1"/>
</dbReference>
<proteinExistence type="predicted"/>